<name>A0A8J7SJP8_9BACT</name>
<dbReference type="InterPro" id="IPR010035">
    <property type="entry name" value="Thi_S"/>
</dbReference>
<gene>
    <name evidence="1" type="primary">thiS</name>
    <name evidence="1" type="ORF">JIN82_14145</name>
</gene>
<evidence type="ECO:0000313" key="2">
    <source>
        <dbReference type="Proteomes" id="UP000624703"/>
    </source>
</evidence>
<dbReference type="Proteomes" id="UP000624703">
    <property type="component" value="Unassembled WGS sequence"/>
</dbReference>
<protein>
    <submittedName>
        <fullName evidence="1">Sulfur carrier protein ThiS</fullName>
    </submittedName>
</protein>
<keyword evidence="2" id="KW-1185">Reference proteome</keyword>
<dbReference type="InterPro" id="IPR003749">
    <property type="entry name" value="ThiS/MoaD-like"/>
</dbReference>
<dbReference type="EMBL" id="JAENIM010000044">
    <property type="protein sequence ID" value="MBK1792300.1"/>
    <property type="molecule type" value="Genomic_DNA"/>
</dbReference>
<dbReference type="NCBIfam" id="TIGR01683">
    <property type="entry name" value="thiS"/>
    <property type="match status" value="1"/>
</dbReference>
<dbReference type="AlphaFoldDB" id="A0A8J7SJP8"/>
<dbReference type="RefSeq" id="WP_200312312.1">
    <property type="nucleotide sequence ID" value="NZ_JAENIM010000044.1"/>
</dbReference>
<evidence type="ECO:0000313" key="1">
    <source>
        <dbReference type="EMBL" id="MBK1792300.1"/>
    </source>
</evidence>
<accession>A0A8J7SJP8</accession>
<reference evidence="1" key="1">
    <citation type="submission" date="2021-01" db="EMBL/GenBank/DDBJ databases">
        <title>Modified the classification status of verrucomicrobia.</title>
        <authorList>
            <person name="Feng X."/>
        </authorList>
    </citation>
    <scope>NUCLEOTIDE SEQUENCE</scope>
    <source>
        <strain evidence="1">_KCTC 22039</strain>
    </source>
</reference>
<dbReference type="Pfam" id="PF02597">
    <property type="entry name" value="ThiS"/>
    <property type="match status" value="1"/>
</dbReference>
<proteinExistence type="predicted"/>
<dbReference type="SUPFAM" id="SSF54285">
    <property type="entry name" value="MoaD/ThiS"/>
    <property type="match status" value="1"/>
</dbReference>
<sequence>MTIQLNGKAHSLDEQTSSVSDLLASLGLAGKPVVVELDKVALFPRQYAESQLVEGSCVEVISIAAGG</sequence>
<dbReference type="Gene3D" id="3.10.20.30">
    <property type="match status" value="1"/>
</dbReference>
<comment type="caution">
    <text evidence="1">The sequence shown here is derived from an EMBL/GenBank/DDBJ whole genome shotgun (WGS) entry which is preliminary data.</text>
</comment>
<dbReference type="CDD" id="cd00565">
    <property type="entry name" value="Ubl_ThiS"/>
    <property type="match status" value="1"/>
</dbReference>
<dbReference type="InterPro" id="IPR016155">
    <property type="entry name" value="Mopterin_synth/thiamin_S_b"/>
</dbReference>
<dbReference type="InterPro" id="IPR012675">
    <property type="entry name" value="Beta-grasp_dom_sf"/>
</dbReference>
<organism evidence="1 2">
    <name type="scientific">Persicirhabdus sediminis</name>
    <dbReference type="NCBI Taxonomy" id="454144"/>
    <lineage>
        <taxon>Bacteria</taxon>
        <taxon>Pseudomonadati</taxon>
        <taxon>Verrucomicrobiota</taxon>
        <taxon>Verrucomicrobiia</taxon>
        <taxon>Verrucomicrobiales</taxon>
        <taxon>Verrucomicrobiaceae</taxon>
        <taxon>Persicirhabdus</taxon>
    </lineage>
</organism>